<dbReference type="Pfam" id="PF12796">
    <property type="entry name" value="Ank_2"/>
    <property type="match status" value="1"/>
</dbReference>
<organism evidence="5 6">
    <name type="scientific">Sinanodonta woodiana</name>
    <name type="common">Chinese pond mussel</name>
    <name type="synonym">Anodonta woodiana</name>
    <dbReference type="NCBI Taxonomy" id="1069815"/>
    <lineage>
        <taxon>Eukaryota</taxon>
        <taxon>Metazoa</taxon>
        <taxon>Spiralia</taxon>
        <taxon>Lophotrochozoa</taxon>
        <taxon>Mollusca</taxon>
        <taxon>Bivalvia</taxon>
        <taxon>Autobranchia</taxon>
        <taxon>Heteroconchia</taxon>
        <taxon>Palaeoheterodonta</taxon>
        <taxon>Unionida</taxon>
        <taxon>Unionoidea</taxon>
        <taxon>Unionidae</taxon>
        <taxon>Unioninae</taxon>
        <taxon>Sinanodonta</taxon>
    </lineage>
</organism>
<evidence type="ECO:0000256" key="2">
    <source>
        <dbReference type="ARBA" id="ARBA00023043"/>
    </source>
</evidence>
<protein>
    <recommendedName>
        <fullName evidence="4">SOCS box domain-containing protein</fullName>
    </recommendedName>
</protein>
<dbReference type="InterPro" id="IPR036036">
    <property type="entry name" value="SOCS_box-like_dom_sf"/>
</dbReference>
<dbReference type="Pfam" id="PF00023">
    <property type="entry name" value="Ank"/>
    <property type="match status" value="1"/>
</dbReference>
<evidence type="ECO:0000259" key="4">
    <source>
        <dbReference type="PROSITE" id="PS50225"/>
    </source>
</evidence>
<dbReference type="CDD" id="cd03587">
    <property type="entry name" value="SOCS"/>
    <property type="match status" value="1"/>
</dbReference>
<sequence>MFIIEFDCLNEKVAYDRDIKMSTRFKDTESELFEAIFNGDLVRVRQLIDSGINKNTVLHNPARWEGATILGTAAIEGHLDIVKYLIQQKVSVNFTDPCLGRTALHWACMVNRVDIVRHMLDNGSDVNICDKDNTTPLIKAVIHKCKDIVKLLIERGADVNQVDRLRSSALHYATFIGIPQMVSDIIRGGCVDNTESILGKGTPLSNLMHSEDIENINLLLDAGYNTGKDKWLMKWDDVKDPPNKAIRVILLRYRNPPSLQHLCRKVVRDNMNGRFVSKKIRTLPLPPSLRSFLLLES</sequence>
<accession>A0ABD3W186</accession>
<keyword evidence="2 3" id="KW-0040">ANK repeat</keyword>
<dbReference type="SUPFAM" id="SSF48403">
    <property type="entry name" value="Ankyrin repeat"/>
    <property type="match status" value="1"/>
</dbReference>
<reference evidence="5 6" key="1">
    <citation type="submission" date="2024-11" db="EMBL/GenBank/DDBJ databases">
        <title>Chromosome-level genome assembly of the freshwater bivalve Anodonta woodiana.</title>
        <authorList>
            <person name="Chen X."/>
        </authorList>
    </citation>
    <scope>NUCLEOTIDE SEQUENCE [LARGE SCALE GENOMIC DNA]</scope>
    <source>
        <strain evidence="5">MN2024</strain>
        <tissue evidence="5">Gills</tissue>
    </source>
</reference>
<proteinExistence type="predicted"/>
<evidence type="ECO:0000256" key="1">
    <source>
        <dbReference type="ARBA" id="ARBA00022737"/>
    </source>
</evidence>
<feature type="repeat" description="ANK" evidence="3">
    <location>
        <begin position="99"/>
        <end position="131"/>
    </location>
</feature>
<dbReference type="EMBL" id="JBJQND010000009">
    <property type="protein sequence ID" value="KAL3866380.1"/>
    <property type="molecule type" value="Genomic_DNA"/>
</dbReference>
<dbReference type="PROSITE" id="PS50225">
    <property type="entry name" value="SOCS"/>
    <property type="match status" value="1"/>
</dbReference>
<feature type="repeat" description="ANK" evidence="3">
    <location>
        <begin position="132"/>
        <end position="164"/>
    </location>
</feature>
<feature type="repeat" description="ANK" evidence="3">
    <location>
        <begin position="65"/>
        <end position="97"/>
    </location>
</feature>
<keyword evidence="6" id="KW-1185">Reference proteome</keyword>
<dbReference type="SMART" id="SM00969">
    <property type="entry name" value="SOCS_box"/>
    <property type="match status" value="1"/>
</dbReference>
<dbReference type="PANTHER" id="PTHR24134">
    <property type="entry name" value="ANKYRIN REPEAT-CONTAINING PROTEIN DDB_G0279043"/>
    <property type="match status" value="1"/>
</dbReference>
<name>A0ABD3W186_SINWO</name>
<comment type="caution">
    <text evidence="5">The sequence shown here is derived from an EMBL/GenBank/DDBJ whole genome shotgun (WGS) entry which is preliminary data.</text>
</comment>
<dbReference type="InterPro" id="IPR002110">
    <property type="entry name" value="Ankyrin_rpt"/>
</dbReference>
<dbReference type="SMART" id="SM00248">
    <property type="entry name" value="ANK"/>
    <property type="match status" value="4"/>
</dbReference>
<feature type="domain" description="SOCS box" evidence="4">
    <location>
        <begin position="245"/>
        <end position="297"/>
    </location>
</feature>
<dbReference type="Gene3D" id="1.25.40.20">
    <property type="entry name" value="Ankyrin repeat-containing domain"/>
    <property type="match status" value="1"/>
</dbReference>
<dbReference type="PROSITE" id="PS50088">
    <property type="entry name" value="ANK_REPEAT"/>
    <property type="match status" value="3"/>
</dbReference>
<evidence type="ECO:0000313" key="6">
    <source>
        <dbReference type="Proteomes" id="UP001634394"/>
    </source>
</evidence>
<keyword evidence="1" id="KW-0677">Repeat</keyword>
<dbReference type="AlphaFoldDB" id="A0ABD3W186"/>
<gene>
    <name evidence="5" type="ORF">ACJMK2_043683</name>
</gene>
<dbReference type="SMART" id="SM00253">
    <property type="entry name" value="SOCS"/>
    <property type="match status" value="1"/>
</dbReference>
<dbReference type="InterPro" id="IPR001496">
    <property type="entry name" value="SOCS_box"/>
</dbReference>
<dbReference type="SUPFAM" id="SSF158235">
    <property type="entry name" value="SOCS box-like"/>
    <property type="match status" value="1"/>
</dbReference>
<dbReference type="PROSITE" id="PS50297">
    <property type="entry name" value="ANK_REP_REGION"/>
    <property type="match status" value="3"/>
</dbReference>
<dbReference type="InterPro" id="IPR036770">
    <property type="entry name" value="Ankyrin_rpt-contain_sf"/>
</dbReference>
<dbReference type="Gene3D" id="1.10.750.20">
    <property type="entry name" value="SOCS box"/>
    <property type="match status" value="1"/>
</dbReference>
<evidence type="ECO:0000256" key="3">
    <source>
        <dbReference type="PROSITE-ProRule" id="PRU00023"/>
    </source>
</evidence>
<dbReference type="Pfam" id="PF07525">
    <property type="entry name" value="SOCS_box"/>
    <property type="match status" value="1"/>
</dbReference>
<dbReference type="Proteomes" id="UP001634394">
    <property type="component" value="Unassembled WGS sequence"/>
</dbReference>
<dbReference type="PANTHER" id="PTHR24134:SF9">
    <property type="entry name" value="ANKYRIN REPEAT AND SOCS BOX PROTEIN 8"/>
    <property type="match status" value="1"/>
</dbReference>
<evidence type="ECO:0000313" key="5">
    <source>
        <dbReference type="EMBL" id="KAL3866380.1"/>
    </source>
</evidence>
<dbReference type="FunFam" id="1.10.750.20:FF:000001">
    <property type="entry name" value="Ankyrin repeat and SOCS box containing 1"/>
    <property type="match status" value="1"/>
</dbReference>
<dbReference type="PRINTS" id="PR01415">
    <property type="entry name" value="ANKYRIN"/>
</dbReference>